<dbReference type="OrthoDB" id="5401332at2759"/>
<dbReference type="PANTHER" id="PTHR40018">
    <property type="entry name" value="[PSI+] INDUCTION PROTEIN 2"/>
    <property type="match status" value="1"/>
</dbReference>
<accession>M7T6L5</accession>
<dbReference type="InterPro" id="IPR037504">
    <property type="entry name" value="PSI_induc_2"/>
</dbReference>
<dbReference type="GO" id="GO:0005886">
    <property type="term" value="C:plasma membrane"/>
    <property type="evidence" value="ECO:0007669"/>
    <property type="project" value="TreeGrafter"/>
</dbReference>
<dbReference type="GO" id="GO:0005935">
    <property type="term" value="C:cellular bud neck"/>
    <property type="evidence" value="ECO:0007669"/>
    <property type="project" value="TreeGrafter"/>
</dbReference>
<dbReference type="KEGG" id="ela:UCREL1_422"/>
<dbReference type="HOGENOM" id="CLU_1441056_0_0_1"/>
<evidence type="ECO:0000313" key="2">
    <source>
        <dbReference type="EMBL" id="EMR72523.1"/>
    </source>
</evidence>
<sequence length="188" mass="21209">MDSGFPPARPAKAEPPQYAVFDDGPKKDADSLPAMPSWEDAGSKKVLLEEEDSVEMEPLKKPEKVLSELQQDKPGQMVIWRLVMPTQTHTLQMGRVTILIMTPVTGRDRRAIQTKAMAWVVRQDKDLSSNKITTTLVIMEANWAKDIRSHEPRDHMMTLHGVEHQGLMVWDLVGRLQQVLPALVLPRG</sequence>
<dbReference type="AlphaFoldDB" id="M7T6L5"/>
<organism evidence="2 3">
    <name type="scientific">Eutypa lata (strain UCR-EL1)</name>
    <name type="common">Grapevine dieback disease fungus</name>
    <name type="synonym">Eutypa armeniacae</name>
    <dbReference type="NCBI Taxonomy" id="1287681"/>
    <lineage>
        <taxon>Eukaryota</taxon>
        <taxon>Fungi</taxon>
        <taxon>Dikarya</taxon>
        <taxon>Ascomycota</taxon>
        <taxon>Pezizomycotina</taxon>
        <taxon>Sordariomycetes</taxon>
        <taxon>Xylariomycetidae</taxon>
        <taxon>Xylariales</taxon>
        <taxon>Diatrypaceae</taxon>
        <taxon>Eutypa</taxon>
    </lineage>
</organism>
<reference evidence="3" key="1">
    <citation type="journal article" date="2013" name="Genome Announc.">
        <title>Draft genome sequence of the grapevine dieback fungus Eutypa lata UCR-EL1.</title>
        <authorList>
            <person name="Blanco-Ulate B."/>
            <person name="Rolshausen P.E."/>
            <person name="Cantu D."/>
        </authorList>
    </citation>
    <scope>NUCLEOTIDE SEQUENCE [LARGE SCALE GENOMIC DNA]</scope>
    <source>
        <strain evidence="3">UCR-EL1</strain>
    </source>
</reference>
<feature type="region of interest" description="Disordered" evidence="1">
    <location>
        <begin position="1"/>
        <end position="44"/>
    </location>
</feature>
<keyword evidence="3" id="KW-1185">Reference proteome</keyword>
<dbReference type="Proteomes" id="UP000012174">
    <property type="component" value="Unassembled WGS sequence"/>
</dbReference>
<evidence type="ECO:0000256" key="1">
    <source>
        <dbReference type="SAM" id="MobiDB-lite"/>
    </source>
</evidence>
<dbReference type="EMBL" id="KB705440">
    <property type="protein sequence ID" value="EMR72523.1"/>
    <property type="molecule type" value="Genomic_DNA"/>
</dbReference>
<evidence type="ECO:0000313" key="3">
    <source>
        <dbReference type="Proteomes" id="UP000012174"/>
    </source>
</evidence>
<name>M7T6L5_EUTLA</name>
<protein>
    <submittedName>
        <fullName evidence="2">Putative fibroin-3-like protein</fullName>
    </submittedName>
</protein>
<proteinExistence type="predicted"/>
<gene>
    <name evidence="2" type="ORF">UCREL1_422</name>
</gene>
<dbReference type="PANTHER" id="PTHR40018:SF1">
    <property type="entry name" value="[PSI+] INDUCTION PROTEIN 2"/>
    <property type="match status" value="1"/>
</dbReference>